<dbReference type="InterPro" id="IPR002869">
    <property type="entry name" value="Pyrv_flavodox_OxRed_cen"/>
</dbReference>
<comment type="caution">
    <text evidence="3">The sequence shown here is derived from an EMBL/GenBank/DDBJ whole genome shotgun (WGS) entry which is preliminary data.</text>
</comment>
<dbReference type="PANTHER" id="PTHR42730:SF1">
    <property type="entry name" value="2-OXOGLUTARATE SYNTHASE SUBUNIT KORC"/>
    <property type="match status" value="1"/>
</dbReference>
<name>A0A6L5YCW0_9BACT</name>
<evidence type="ECO:0000259" key="2">
    <source>
        <dbReference type="Pfam" id="PF01558"/>
    </source>
</evidence>
<dbReference type="PANTHER" id="PTHR42730">
    <property type="entry name" value="2-OXOGLUTARATE SYNTHASE SUBUNIT KORC"/>
    <property type="match status" value="1"/>
</dbReference>
<organism evidence="3 4">
    <name type="scientific">Pyramidobacter porci</name>
    <dbReference type="NCBI Taxonomy" id="2605789"/>
    <lineage>
        <taxon>Bacteria</taxon>
        <taxon>Thermotogati</taxon>
        <taxon>Synergistota</taxon>
        <taxon>Synergistia</taxon>
        <taxon>Synergistales</taxon>
        <taxon>Dethiosulfovibrionaceae</taxon>
        <taxon>Pyramidobacter</taxon>
    </lineage>
</organism>
<evidence type="ECO:0000313" key="4">
    <source>
        <dbReference type="Proteomes" id="UP000473699"/>
    </source>
</evidence>
<sequence length="189" mass="20197">MSKRFEICLAGSGGQGVITAAIMAGEAASIFCDGLYAVQTQSYGPAARGGSAKAEVVISDEPIDYPKPINPDLMICLTGGAADKYAGDVKHGGRLILDSFAVEEVPVVDANIYQLPIIQTARDKIGREIVTNMVALGMVARVLELEGMMKPEAVRKAMLDRVPRGTEELNCKAFDEGYSMFKDAPAHMQ</sequence>
<dbReference type="InterPro" id="IPR019752">
    <property type="entry name" value="Pyrv/ketoisovalerate_OxRed_cat"/>
</dbReference>
<dbReference type="Pfam" id="PF01558">
    <property type="entry name" value="POR"/>
    <property type="match status" value="1"/>
</dbReference>
<dbReference type="SUPFAM" id="SSF53323">
    <property type="entry name" value="Pyruvate-ferredoxin oxidoreductase, PFOR, domain III"/>
    <property type="match status" value="1"/>
</dbReference>
<dbReference type="RefSeq" id="WP_078015082.1">
    <property type="nucleotide sequence ID" value="NZ_JAXDZJ010000112.1"/>
</dbReference>
<dbReference type="Proteomes" id="UP000473699">
    <property type="component" value="Unassembled WGS sequence"/>
</dbReference>
<protein>
    <submittedName>
        <fullName evidence="3">2-oxoacid:ferredoxin oxidoreductase subunit gamma</fullName>
    </submittedName>
</protein>
<dbReference type="EMBL" id="VUNH01000009">
    <property type="protein sequence ID" value="MST56184.1"/>
    <property type="molecule type" value="Genomic_DNA"/>
</dbReference>
<keyword evidence="4" id="KW-1185">Reference proteome</keyword>
<reference evidence="3 4" key="1">
    <citation type="submission" date="2019-08" db="EMBL/GenBank/DDBJ databases">
        <title>In-depth cultivation of the pig gut microbiome towards novel bacterial diversity and tailored functional studies.</title>
        <authorList>
            <person name="Wylensek D."/>
            <person name="Hitch T.C.A."/>
            <person name="Clavel T."/>
        </authorList>
    </citation>
    <scope>NUCLEOTIDE SEQUENCE [LARGE SCALE GENOMIC DNA]</scope>
    <source>
        <strain evidence="3 4">SM-530-WT-4B</strain>
    </source>
</reference>
<dbReference type="GO" id="GO:0016903">
    <property type="term" value="F:oxidoreductase activity, acting on the aldehyde or oxo group of donors"/>
    <property type="evidence" value="ECO:0007669"/>
    <property type="project" value="InterPro"/>
</dbReference>
<dbReference type="InterPro" id="IPR052554">
    <property type="entry name" value="2-oxoglutarate_synth_KorC"/>
</dbReference>
<evidence type="ECO:0000256" key="1">
    <source>
        <dbReference type="ARBA" id="ARBA00023002"/>
    </source>
</evidence>
<dbReference type="AlphaFoldDB" id="A0A6L5YCW0"/>
<proteinExistence type="predicted"/>
<gene>
    <name evidence="3" type="ORF">FYJ74_09095</name>
</gene>
<evidence type="ECO:0000313" key="3">
    <source>
        <dbReference type="EMBL" id="MST56184.1"/>
    </source>
</evidence>
<dbReference type="Gene3D" id="3.40.920.10">
    <property type="entry name" value="Pyruvate-ferredoxin oxidoreductase, PFOR, domain III"/>
    <property type="match status" value="1"/>
</dbReference>
<keyword evidence="1" id="KW-0560">Oxidoreductase</keyword>
<feature type="domain" description="Pyruvate/ketoisovalerate oxidoreductase catalytic" evidence="2">
    <location>
        <begin position="13"/>
        <end position="178"/>
    </location>
</feature>
<accession>A0A6L5YCW0</accession>